<evidence type="ECO:0000259" key="2">
    <source>
        <dbReference type="Pfam" id="PF01575"/>
    </source>
</evidence>
<dbReference type="PANTHER" id="PTHR43664:SF1">
    <property type="entry name" value="BETA-METHYLMALYL-COA DEHYDRATASE"/>
    <property type="match status" value="1"/>
</dbReference>
<comment type="similarity">
    <text evidence="1">Belongs to the enoyl-CoA hydratase/isomerase family.</text>
</comment>
<dbReference type="InterPro" id="IPR002539">
    <property type="entry name" value="MaoC-like_dom"/>
</dbReference>
<reference evidence="3 4" key="1">
    <citation type="journal article" date="2019" name="Int. J. Syst. Evol. Microbiol.">
        <title>The Global Catalogue of Microorganisms (GCM) 10K type strain sequencing project: providing services to taxonomists for standard genome sequencing and annotation.</title>
        <authorList>
            <consortium name="The Broad Institute Genomics Platform"/>
            <consortium name="The Broad Institute Genome Sequencing Center for Infectious Disease"/>
            <person name="Wu L."/>
            <person name="Ma J."/>
        </authorList>
    </citation>
    <scope>NUCLEOTIDE SEQUENCE [LARGE SCALE GENOMIC DNA]</scope>
    <source>
        <strain evidence="3 4">JCM 9383</strain>
    </source>
</reference>
<proteinExistence type="inferred from homology"/>
<dbReference type="RefSeq" id="WP_344681389.1">
    <property type="nucleotide sequence ID" value="NZ_BAAAUX010000015.1"/>
</dbReference>
<accession>A0ABN3VGF4</accession>
<dbReference type="Proteomes" id="UP001500979">
    <property type="component" value="Unassembled WGS sequence"/>
</dbReference>
<evidence type="ECO:0000313" key="3">
    <source>
        <dbReference type="EMBL" id="GAA2798564.1"/>
    </source>
</evidence>
<dbReference type="Pfam" id="PF01575">
    <property type="entry name" value="MaoC_dehydratas"/>
    <property type="match status" value="1"/>
</dbReference>
<comment type="caution">
    <text evidence="3">The sequence shown here is derived from an EMBL/GenBank/DDBJ whole genome shotgun (WGS) entry which is preliminary data.</text>
</comment>
<dbReference type="PANTHER" id="PTHR43664">
    <property type="entry name" value="MONOAMINE OXIDASE-RELATED"/>
    <property type="match status" value="1"/>
</dbReference>
<dbReference type="CDD" id="cd03451">
    <property type="entry name" value="FkbR2"/>
    <property type="match status" value="1"/>
</dbReference>
<protein>
    <submittedName>
        <fullName evidence="3">MaoC family dehydratase</fullName>
    </submittedName>
</protein>
<keyword evidence="4" id="KW-1185">Reference proteome</keyword>
<evidence type="ECO:0000256" key="1">
    <source>
        <dbReference type="ARBA" id="ARBA00005254"/>
    </source>
</evidence>
<organism evidence="3 4">
    <name type="scientific">Saccharopolyspora taberi</name>
    <dbReference type="NCBI Taxonomy" id="60895"/>
    <lineage>
        <taxon>Bacteria</taxon>
        <taxon>Bacillati</taxon>
        <taxon>Actinomycetota</taxon>
        <taxon>Actinomycetes</taxon>
        <taxon>Pseudonocardiales</taxon>
        <taxon>Pseudonocardiaceae</taxon>
        <taxon>Saccharopolyspora</taxon>
    </lineage>
</organism>
<feature type="domain" description="MaoC-like" evidence="2">
    <location>
        <begin position="32"/>
        <end position="144"/>
    </location>
</feature>
<gene>
    <name evidence="3" type="ORF">GCM10010470_37170</name>
</gene>
<dbReference type="EMBL" id="BAAAUX010000015">
    <property type="protein sequence ID" value="GAA2798564.1"/>
    <property type="molecule type" value="Genomic_DNA"/>
</dbReference>
<name>A0ABN3VGF4_9PSEU</name>
<dbReference type="SUPFAM" id="SSF54637">
    <property type="entry name" value="Thioesterase/thiol ester dehydrase-isomerase"/>
    <property type="match status" value="1"/>
</dbReference>
<sequence>MQSSSTGTPPGYRTVGENRIRETVGRGLAEFAVGQVIEHRPARTVTETDHIMMLALTGNPAPIHSDTQFCQQIGSEKPVVCGIVTLGIVLGASVRSTSGLTTANIAMNELVLEHPVHVGDTLRAQTEIREARPSRSRPDQGVVTTRTEGFNQHDQRVIAFTRTFLVPADAAELRETTDY</sequence>
<evidence type="ECO:0000313" key="4">
    <source>
        <dbReference type="Proteomes" id="UP001500979"/>
    </source>
</evidence>
<dbReference type="InterPro" id="IPR029069">
    <property type="entry name" value="HotDog_dom_sf"/>
</dbReference>
<dbReference type="InterPro" id="IPR052342">
    <property type="entry name" value="MCH/BMMD"/>
</dbReference>
<dbReference type="Gene3D" id="3.10.129.10">
    <property type="entry name" value="Hotdog Thioesterase"/>
    <property type="match status" value="1"/>
</dbReference>